<dbReference type="GO" id="GO:0003924">
    <property type="term" value="F:GTPase activity"/>
    <property type="evidence" value="ECO:0007669"/>
    <property type="project" value="InterPro"/>
</dbReference>
<dbReference type="GO" id="GO:0005886">
    <property type="term" value="C:plasma membrane"/>
    <property type="evidence" value="ECO:0007669"/>
    <property type="project" value="TreeGrafter"/>
</dbReference>
<keyword evidence="2" id="KW-0342">GTP-binding</keyword>
<reference evidence="4" key="1">
    <citation type="submission" date="2013-11" db="EMBL/GenBank/DDBJ databases">
        <title>Genome sequence of the fusiform rust pathogen reveals effectors for host alternation and coevolution with pine.</title>
        <authorList>
            <consortium name="DOE Joint Genome Institute"/>
            <person name="Smith K."/>
            <person name="Pendleton A."/>
            <person name="Kubisiak T."/>
            <person name="Anderson C."/>
            <person name="Salamov A."/>
            <person name="Aerts A."/>
            <person name="Riley R."/>
            <person name="Clum A."/>
            <person name="Lindquist E."/>
            <person name="Ence D."/>
            <person name="Campbell M."/>
            <person name="Kronenberg Z."/>
            <person name="Feau N."/>
            <person name="Dhillon B."/>
            <person name="Hamelin R."/>
            <person name="Burleigh J."/>
            <person name="Smith J."/>
            <person name="Yandell M."/>
            <person name="Nelson C."/>
            <person name="Grigoriev I."/>
            <person name="Davis J."/>
        </authorList>
    </citation>
    <scope>NUCLEOTIDE SEQUENCE</scope>
    <source>
        <strain evidence="4">G11</strain>
    </source>
</reference>
<dbReference type="InterPro" id="IPR001401">
    <property type="entry name" value="Dynamin_GTPase"/>
</dbReference>
<dbReference type="EMBL" id="MU167255">
    <property type="protein sequence ID" value="KAG0146883.1"/>
    <property type="molecule type" value="Genomic_DNA"/>
</dbReference>
<dbReference type="AlphaFoldDB" id="A0A9P6NMR1"/>
<dbReference type="PRINTS" id="PR00195">
    <property type="entry name" value="DYNAMIN"/>
</dbReference>
<dbReference type="InterPro" id="IPR022812">
    <property type="entry name" value="Dynamin"/>
</dbReference>
<dbReference type="InterPro" id="IPR045063">
    <property type="entry name" value="Dynamin_N"/>
</dbReference>
<dbReference type="GO" id="GO:0008017">
    <property type="term" value="F:microtubule binding"/>
    <property type="evidence" value="ECO:0007669"/>
    <property type="project" value="TreeGrafter"/>
</dbReference>
<dbReference type="Pfam" id="PF00350">
    <property type="entry name" value="Dynamin_N"/>
    <property type="match status" value="1"/>
</dbReference>
<dbReference type="GO" id="GO:0031623">
    <property type="term" value="P:receptor internalization"/>
    <property type="evidence" value="ECO:0007669"/>
    <property type="project" value="TreeGrafter"/>
</dbReference>
<gene>
    <name evidence="4" type="ORF">CROQUDRAFT_656895</name>
</gene>
<dbReference type="InterPro" id="IPR000375">
    <property type="entry name" value="Dynamin_stalk"/>
</dbReference>
<evidence type="ECO:0000313" key="4">
    <source>
        <dbReference type="EMBL" id="KAG0146883.1"/>
    </source>
</evidence>
<comment type="caution">
    <text evidence="4">The sequence shown here is derived from an EMBL/GenBank/DDBJ whole genome shotgun (WGS) entry which is preliminary data.</text>
</comment>
<keyword evidence="5" id="KW-1185">Reference proteome</keyword>
<dbReference type="CDD" id="cd08771">
    <property type="entry name" value="DLP_1"/>
    <property type="match status" value="1"/>
</dbReference>
<accession>A0A9P6NMR1</accession>
<dbReference type="Proteomes" id="UP000886653">
    <property type="component" value="Unassembled WGS sequence"/>
</dbReference>
<dbReference type="GO" id="GO:0005737">
    <property type="term" value="C:cytoplasm"/>
    <property type="evidence" value="ECO:0007669"/>
    <property type="project" value="TreeGrafter"/>
</dbReference>
<dbReference type="OrthoDB" id="2583551at2759"/>
<dbReference type="SUPFAM" id="SSF52540">
    <property type="entry name" value="P-loop containing nucleoside triphosphate hydrolases"/>
    <property type="match status" value="1"/>
</dbReference>
<protein>
    <recommendedName>
        <fullName evidence="3">Dynamin-type G domain-containing protein</fullName>
    </recommendedName>
</protein>
<dbReference type="InterPro" id="IPR030381">
    <property type="entry name" value="G_DYNAMIN_dom"/>
</dbReference>
<dbReference type="PANTHER" id="PTHR11566:SF131">
    <property type="entry name" value="GTPASE, PUTATIVE (AFU_ORTHOLOGUE AFUA_6G07630)-RELATED"/>
    <property type="match status" value="1"/>
</dbReference>
<dbReference type="Pfam" id="PF01031">
    <property type="entry name" value="Dynamin_M"/>
    <property type="match status" value="2"/>
</dbReference>
<name>A0A9P6NMR1_9BASI</name>
<evidence type="ECO:0000259" key="3">
    <source>
        <dbReference type="PROSITE" id="PS51718"/>
    </source>
</evidence>
<dbReference type="PANTHER" id="PTHR11566">
    <property type="entry name" value="DYNAMIN"/>
    <property type="match status" value="1"/>
</dbReference>
<evidence type="ECO:0000256" key="1">
    <source>
        <dbReference type="ARBA" id="ARBA00022741"/>
    </source>
</evidence>
<evidence type="ECO:0000256" key="2">
    <source>
        <dbReference type="ARBA" id="ARBA00023134"/>
    </source>
</evidence>
<feature type="domain" description="Dynamin-type G" evidence="3">
    <location>
        <begin position="39"/>
        <end position="342"/>
    </location>
</feature>
<dbReference type="GO" id="GO:0005525">
    <property type="term" value="F:GTP binding"/>
    <property type="evidence" value="ECO:0007669"/>
    <property type="project" value="InterPro"/>
</dbReference>
<dbReference type="SMART" id="SM00053">
    <property type="entry name" value="DYNc"/>
    <property type="match status" value="1"/>
</dbReference>
<dbReference type="Gene3D" id="1.20.120.1240">
    <property type="entry name" value="Dynamin, middle domain"/>
    <property type="match status" value="1"/>
</dbReference>
<organism evidence="4 5">
    <name type="scientific">Cronartium quercuum f. sp. fusiforme G11</name>
    <dbReference type="NCBI Taxonomy" id="708437"/>
    <lineage>
        <taxon>Eukaryota</taxon>
        <taxon>Fungi</taxon>
        <taxon>Dikarya</taxon>
        <taxon>Basidiomycota</taxon>
        <taxon>Pucciniomycotina</taxon>
        <taxon>Pucciniomycetes</taxon>
        <taxon>Pucciniales</taxon>
        <taxon>Coleosporiaceae</taxon>
        <taxon>Cronartium</taxon>
    </lineage>
</organism>
<dbReference type="Gene3D" id="3.40.50.300">
    <property type="entry name" value="P-loop containing nucleotide triphosphate hydrolases"/>
    <property type="match status" value="1"/>
</dbReference>
<dbReference type="PROSITE" id="PS51718">
    <property type="entry name" value="G_DYNAMIN_2"/>
    <property type="match status" value="1"/>
</dbReference>
<dbReference type="GO" id="GO:0005874">
    <property type="term" value="C:microtubule"/>
    <property type="evidence" value="ECO:0007669"/>
    <property type="project" value="TreeGrafter"/>
</dbReference>
<keyword evidence="1" id="KW-0547">Nucleotide-binding</keyword>
<dbReference type="InterPro" id="IPR027417">
    <property type="entry name" value="P-loop_NTPase"/>
</dbReference>
<proteinExistence type="predicted"/>
<evidence type="ECO:0000313" key="5">
    <source>
        <dbReference type="Proteomes" id="UP000886653"/>
    </source>
</evidence>
<sequence length="644" mass="73341">MNSFDTRPTNLLLESEYSNQRKALIALGNELQSLGAQLDIHVPKIVAIGNQSSGKSSLVEAISGIKVPRESGTCTRCPFEVRLHHQELGPWSCQVKLRFDNYLSSGEAVCEETFGSIIFNPIEVEERLRKAQKAILSPEYPSQHFLDTSDEDEDQFETLKFSRNAVSVEIWGPEVVDLTFVDLPGIISNGADKEISLVRSLVLEQISTKCIILLTLTMRDDLENQSAAALARQVDVSGTRTIGVLTKPDTLQAGEEEIWLQIIKGEKLQHRLLNGYYVTRLPGPVESESSLTAQETRKLEENFFCQDPWNNLPSEIRGRLGVPNLIQTLSNRLLELILESFPYIKSKISELYRCTEEEISNLPSPPSDDCVYEVRTLLAGFINQLDLKYKGLDFSGCLWRELRKLFKDFKSKTWRKITCFCPLPNLNTTHHQACINRDEFTLLTAPEANVVWLSMDTEGPDVLHMNDVSKVIEASITRELPKVVPYSAKLRLIMEPYEEWKQKSRNLLQDSCIIFESSAEEIIQQQFSSYIHTGLLDAVLQIMTEAINDSFHEMKKVLEQLLLMDSYPYTQNEDFSKVTSELLEQWKLWQEDRRQPEFFDSYRRELQVAAEVSAYQVVAWKVSSFESILISIFTPVDGLSLGCV</sequence>